<protein>
    <submittedName>
        <fullName evidence="2">Uncharacterized protein</fullName>
    </submittedName>
</protein>
<keyword evidence="3" id="KW-1185">Reference proteome</keyword>
<proteinExistence type="predicted"/>
<dbReference type="EMBL" id="BAABAS010000004">
    <property type="protein sequence ID" value="GAA4226147.1"/>
    <property type="molecule type" value="Genomic_DNA"/>
</dbReference>
<evidence type="ECO:0000313" key="2">
    <source>
        <dbReference type="EMBL" id="GAA4226147.1"/>
    </source>
</evidence>
<gene>
    <name evidence="2" type="ORF">GCM10022254_10220</name>
</gene>
<organism evidence="2 3">
    <name type="scientific">Actinomadura meridiana</name>
    <dbReference type="NCBI Taxonomy" id="559626"/>
    <lineage>
        <taxon>Bacteria</taxon>
        <taxon>Bacillati</taxon>
        <taxon>Actinomycetota</taxon>
        <taxon>Actinomycetes</taxon>
        <taxon>Streptosporangiales</taxon>
        <taxon>Thermomonosporaceae</taxon>
        <taxon>Actinomadura</taxon>
    </lineage>
</organism>
<reference evidence="3" key="1">
    <citation type="journal article" date="2019" name="Int. J. Syst. Evol. Microbiol.">
        <title>The Global Catalogue of Microorganisms (GCM) 10K type strain sequencing project: providing services to taxonomists for standard genome sequencing and annotation.</title>
        <authorList>
            <consortium name="The Broad Institute Genomics Platform"/>
            <consortium name="The Broad Institute Genome Sequencing Center for Infectious Disease"/>
            <person name="Wu L."/>
            <person name="Ma J."/>
        </authorList>
    </citation>
    <scope>NUCLEOTIDE SEQUENCE [LARGE SCALE GENOMIC DNA]</scope>
    <source>
        <strain evidence="3">JCM 17440</strain>
    </source>
</reference>
<comment type="caution">
    <text evidence="2">The sequence shown here is derived from an EMBL/GenBank/DDBJ whole genome shotgun (WGS) entry which is preliminary data.</text>
</comment>
<name>A0ABP8BTX1_9ACTN</name>
<dbReference type="Proteomes" id="UP001501710">
    <property type="component" value="Unassembled WGS sequence"/>
</dbReference>
<feature type="region of interest" description="Disordered" evidence="1">
    <location>
        <begin position="1"/>
        <end position="30"/>
    </location>
</feature>
<evidence type="ECO:0000313" key="3">
    <source>
        <dbReference type="Proteomes" id="UP001501710"/>
    </source>
</evidence>
<accession>A0ABP8BTX1</accession>
<evidence type="ECO:0000256" key="1">
    <source>
        <dbReference type="SAM" id="MobiDB-lite"/>
    </source>
</evidence>
<sequence>MHPVTPMDAYHPTGQQLTAQPEMSREQLAKHAAAAISDRWPGVHAWYGKRTGKCWAYVPGVRHLLEADDFRQLAEDIAGARSSHR</sequence>